<keyword evidence="1" id="KW-0175">Coiled coil</keyword>
<proteinExistence type="predicted"/>
<protein>
    <submittedName>
        <fullName evidence="4">Site-specific recombinase DNA invertase Pin protein</fullName>
    </submittedName>
</protein>
<reference evidence="4 5" key="2">
    <citation type="journal article" date="2013" name="PLoS ONE">
        <title>INDIGO - INtegrated Data Warehouse of MIcrobial GenOmes with Examples from the Red Sea Extremophiles.</title>
        <authorList>
            <person name="Alam I."/>
            <person name="Antunes A."/>
            <person name="Kamau A.A."/>
            <person name="Ba Alawi W."/>
            <person name="Kalkatawi M."/>
            <person name="Stingl U."/>
            <person name="Bajic V.B."/>
        </authorList>
    </citation>
    <scope>NUCLEOTIDE SEQUENCE [LARGE SCALE GENOMIC DNA]</scope>
    <source>
        <strain evidence="4 5">SSD-17B</strain>
    </source>
</reference>
<dbReference type="eggNOG" id="COG1961">
    <property type="taxonomic scope" value="Bacteria"/>
</dbReference>
<dbReference type="Gene3D" id="3.40.50.1390">
    <property type="entry name" value="Resolvase, N-terminal catalytic domain"/>
    <property type="match status" value="1"/>
</dbReference>
<reference evidence="4 5" key="1">
    <citation type="journal article" date="2011" name="J. Bacteriol.">
        <title>Genome sequence of Haloplasma contractile, an unusual contractile bacterium from a deep-sea anoxic brine lake.</title>
        <authorList>
            <person name="Antunes A."/>
            <person name="Alam I."/>
            <person name="El Dorry H."/>
            <person name="Siam R."/>
            <person name="Robertson A."/>
            <person name="Bajic V.B."/>
            <person name="Stingl U."/>
        </authorList>
    </citation>
    <scope>NUCLEOTIDE SEQUENCE [LARGE SCALE GENOMIC DNA]</scope>
    <source>
        <strain evidence="4 5">SSD-17B</strain>
    </source>
</reference>
<dbReference type="GO" id="GO:0003677">
    <property type="term" value="F:DNA binding"/>
    <property type="evidence" value="ECO:0007669"/>
    <property type="project" value="InterPro"/>
</dbReference>
<dbReference type="InterPro" id="IPR038109">
    <property type="entry name" value="DNA_bind_recomb_sf"/>
</dbReference>
<name>U2FIQ9_9MOLU</name>
<gene>
    <name evidence="4" type="ORF">HLPCO_001080</name>
</gene>
<dbReference type="InterPro" id="IPR025827">
    <property type="entry name" value="Zn_ribbon_recom_dom"/>
</dbReference>
<dbReference type="SMART" id="SM00857">
    <property type="entry name" value="Resolvase"/>
    <property type="match status" value="1"/>
</dbReference>
<dbReference type="CDD" id="cd00338">
    <property type="entry name" value="Ser_Recombinase"/>
    <property type="match status" value="1"/>
</dbReference>
<evidence type="ECO:0000259" key="2">
    <source>
        <dbReference type="PROSITE" id="PS51736"/>
    </source>
</evidence>
<organism evidence="4 5">
    <name type="scientific">Haloplasma contractile SSD-17B</name>
    <dbReference type="NCBI Taxonomy" id="1033810"/>
    <lineage>
        <taxon>Bacteria</taxon>
        <taxon>Bacillati</taxon>
        <taxon>Mycoplasmatota</taxon>
        <taxon>Mollicutes</taxon>
        <taxon>Haloplasmatales</taxon>
        <taxon>Haloplasmataceae</taxon>
        <taxon>Haloplasma</taxon>
    </lineage>
</organism>
<dbReference type="Proteomes" id="UP000005707">
    <property type="component" value="Unassembled WGS sequence"/>
</dbReference>
<dbReference type="EMBL" id="AFNU02000003">
    <property type="protein sequence ID" value="ERJ12740.1"/>
    <property type="molecule type" value="Genomic_DNA"/>
</dbReference>
<feature type="domain" description="Resolvase/invertase-type recombinase catalytic" evidence="2">
    <location>
        <begin position="2"/>
        <end position="155"/>
    </location>
</feature>
<dbReference type="Pfam" id="PF00239">
    <property type="entry name" value="Resolvase"/>
    <property type="match status" value="1"/>
</dbReference>
<dbReference type="PANTHER" id="PTHR30461:SF23">
    <property type="entry name" value="DNA RECOMBINASE-RELATED"/>
    <property type="match status" value="1"/>
</dbReference>
<sequence length="535" mass="62268">MRDLLTLSVSTAQQVEHGQSLDVQKNQLIARAISDGYNETDIFIYKDPGISGSKFANRPEILKLIDDIQSEENVIEKVYSFKLDRISRSTHEIHWFINLCSECGVSYVSLKDGIDTSNVTLGKILVTVFGLVSELELENIRIRTTESRLKRYKEGKSLGGKYVSLGYKRLKNEKGETYFVINEEESKIIHYIFNSYVSGMSKKNIAINLNRKNYKTRTGRSFLMSSVERILKNPIYIGKIRYNNSERNKRRNKDEPILVDGLHEPIISREVWDKVQARLNKYKLITDRNFEDYLFSSKIVCFNCGARMYGRRTVQVNMKNKKRHKYYTCFNNNKVNKCDVPSLRVDLADNMFMTGLKSVIKSSKFKLFIKRAFIKETFKKKNEASDIANLEEELESLKKRKNNLIEQYANGLIDEILYNKGLKIVNDKLDDLNAKSKSLNNADYNIDQATEQLYDNDINVFVERLLEILSDESVNHKQKLEVINDLVNSIRIKDIRTGQFEFELSIKKNLYIKVIGSQREEKYNMKLDFDLIYTS</sequence>
<evidence type="ECO:0000313" key="4">
    <source>
        <dbReference type="EMBL" id="ERJ12740.1"/>
    </source>
</evidence>
<feature type="domain" description="Recombinase" evidence="3">
    <location>
        <begin position="164"/>
        <end position="285"/>
    </location>
</feature>
<dbReference type="InterPro" id="IPR006119">
    <property type="entry name" value="Resolv_N"/>
</dbReference>
<accession>U2FIQ9</accession>
<dbReference type="AlphaFoldDB" id="U2FIQ9"/>
<dbReference type="SUPFAM" id="SSF53041">
    <property type="entry name" value="Resolvase-like"/>
    <property type="match status" value="1"/>
</dbReference>
<dbReference type="Pfam" id="PF07508">
    <property type="entry name" value="Recombinase"/>
    <property type="match status" value="1"/>
</dbReference>
<dbReference type="PROSITE" id="PS51737">
    <property type="entry name" value="RECOMBINASE_DNA_BIND"/>
    <property type="match status" value="1"/>
</dbReference>
<dbReference type="RefSeq" id="WP_008825848.1">
    <property type="nucleotide sequence ID" value="NZ_AFNU02000003.1"/>
</dbReference>
<dbReference type="GO" id="GO:0000150">
    <property type="term" value="F:DNA strand exchange activity"/>
    <property type="evidence" value="ECO:0007669"/>
    <property type="project" value="InterPro"/>
</dbReference>
<keyword evidence="5" id="KW-1185">Reference proteome</keyword>
<feature type="coiled-coil region" evidence="1">
    <location>
        <begin position="380"/>
        <end position="442"/>
    </location>
</feature>
<evidence type="ECO:0000259" key="3">
    <source>
        <dbReference type="PROSITE" id="PS51737"/>
    </source>
</evidence>
<evidence type="ECO:0000256" key="1">
    <source>
        <dbReference type="SAM" id="Coils"/>
    </source>
</evidence>
<dbReference type="InParanoid" id="U2FIQ9"/>
<dbReference type="Pfam" id="PF13408">
    <property type="entry name" value="Zn_ribbon_recom"/>
    <property type="match status" value="1"/>
</dbReference>
<dbReference type="FunCoup" id="U2FIQ9">
    <property type="interactions" value="1"/>
</dbReference>
<dbReference type="Gene3D" id="3.90.1750.20">
    <property type="entry name" value="Putative Large Serine Recombinase, Chain B, Domain 2"/>
    <property type="match status" value="1"/>
</dbReference>
<dbReference type="PROSITE" id="PS51736">
    <property type="entry name" value="RECOMBINASES_3"/>
    <property type="match status" value="1"/>
</dbReference>
<evidence type="ECO:0000313" key="5">
    <source>
        <dbReference type="Proteomes" id="UP000005707"/>
    </source>
</evidence>
<dbReference type="InterPro" id="IPR036162">
    <property type="entry name" value="Resolvase-like_N_sf"/>
</dbReference>
<dbReference type="PANTHER" id="PTHR30461">
    <property type="entry name" value="DNA-INVERTASE FROM LAMBDOID PROPHAGE"/>
    <property type="match status" value="1"/>
</dbReference>
<dbReference type="InterPro" id="IPR011109">
    <property type="entry name" value="DNA_bind_recombinase_dom"/>
</dbReference>
<dbReference type="OrthoDB" id="9791494at2"/>
<dbReference type="InterPro" id="IPR050639">
    <property type="entry name" value="SSR_resolvase"/>
</dbReference>
<comment type="caution">
    <text evidence="4">The sequence shown here is derived from an EMBL/GenBank/DDBJ whole genome shotgun (WGS) entry which is preliminary data.</text>
</comment>